<dbReference type="InterPro" id="IPR015421">
    <property type="entry name" value="PyrdxlP-dep_Trfase_major"/>
</dbReference>
<dbReference type="CDD" id="cd00610">
    <property type="entry name" value="OAT_like"/>
    <property type="match status" value="1"/>
</dbReference>
<evidence type="ECO:0000256" key="1">
    <source>
        <dbReference type="ARBA" id="ARBA00001933"/>
    </source>
</evidence>
<organism evidence="7 8">
    <name type="scientific">Brucella tritici</name>
    <dbReference type="NCBI Taxonomy" id="94626"/>
    <lineage>
        <taxon>Bacteria</taxon>
        <taxon>Pseudomonadati</taxon>
        <taxon>Pseudomonadota</taxon>
        <taxon>Alphaproteobacteria</taxon>
        <taxon>Hyphomicrobiales</taxon>
        <taxon>Brucellaceae</taxon>
        <taxon>Brucella/Ochrobactrum group</taxon>
        <taxon>Brucella</taxon>
    </lineage>
</organism>
<dbReference type="GO" id="GO:0006526">
    <property type="term" value="P:L-arginine biosynthetic process"/>
    <property type="evidence" value="ECO:0007669"/>
    <property type="project" value="UniProtKB-KW"/>
</dbReference>
<gene>
    <name evidence="7" type="ORF">F9L08_13780</name>
</gene>
<dbReference type="Gene3D" id="3.90.1150.10">
    <property type="entry name" value="Aspartate Aminotransferase, domain 1"/>
    <property type="match status" value="1"/>
</dbReference>
<dbReference type="Pfam" id="PF00202">
    <property type="entry name" value="Aminotran_3"/>
    <property type="match status" value="1"/>
</dbReference>
<keyword evidence="4 7" id="KW-0808">Transferase</keyword>
<name>A0A6L3YN39_9HYPH</name>
<accession>A0A6L3YN39</accession>
<dbReference type="InterPro" id="IPR005814">
    <property type="entry name" value="Aminotrans_3"/>
</dbReference>
<dbReference type="InterPro" id="IPR049704">
    <property type="entry name" value="Aminotrans_3_PPA_site"/>
</dbReference>
<evidence type="ECO:0000256" key="3">
    <source>
        <dbReference type="ARBA" id="ARBA00022576"/>
    </source>
</evidence>
<dbReference type="PROSITE" id="PS00600">
    <property type="entry name" value="AA_TRANSFER_CLASS_3"/>
    <property type="match status" value="1"/>
</dbReference>
<evidence type="ECO:0000313" key="8">
    <source>
        <dbReference type="Proteomes" id="UP000481643"/>
    </source>
</evidence>
<dbReference type="Gene3D" id="3.40.640.10">
    <property type="entry name" value="Type I PLP-dependent aspartate aminotransferase-like (Major domain)"/>
    <property type="match status" value="1"/>
</dbReference>
<evidence type="ECO:0000313" key="7">
    <source>
        <dbReference type="EMBL" id="KAB2684361.1"/>
    </source>
</evidence>
<dbReference type="SUPFAM" id="SSF53383">
    <property type="entry name" value="PLP-dependent transferases"/>
    <property type="match status" value="1"/>
</dbReference>
<evidence type="ECO:0000256" key="4">
    <source>
        <dbReference type="ARBA" id="ARBA00022679"/>
    </source>
</evidence>
<dbReference type="PANTHER" id="PTHR11986:SF113">
    <property type="entry name" value="SUCCINYLORNITHINE TRANSAMINASE"/>
    <property type="match status" value="1"/>
</dbReference>
<keyword evidence="2" id="KW-0028">Amino-acid biosynthesis</keyword>
<dbReference type="RefSeq" id="WP_151652015.1">
    <property type="nucleotide sequence ID" value="NZ_WBVX01000013.1"/>
</dbReference>
<dbReference type="InterPro" id="IPR015424">
    <property type="entry name" value="PyrdxlP-dep_Trfase"/>
</dbReference>
<dbReference type="InterPro" id="IPR050103">
    <property type="entry name" value="Class-III_PLP-dep_AT"/>
</dbReference>
<dbReference type="InterPro" id="IPR015422">
    <property type="entry name" value="PyrdxlP-dep_Trfase_small"/>
</dbReference>
<comment type="similarity">
    <text evidence="6">Belongs to the class-III pyridoxal-phosphate-dependent aminotransferase family.</text>
</comment>
<dbReference type="GO" id="GO:0008483">
    <property type="term" value="F:transaminase activity"/>
    <property type="evidence" value="ECO:0007669"/>
    <property type="project" value="UniProtKB-KW"/>
</dbReference>
<reference evidence="7 8" key="1">
    <citation type="submission" date="2019-09" db="EMBL/GenBank/DDBJ databases">
        <title>Taxonomic organization of the family Brucellaceae based on a phylogenomic approach.</title>
        <authorList>
            <person name="Leclercq S."/>
            <person name="Cloeckaert A."/>
            <person name="Zygmunt M.S."/>
        </authorList>
    </citation>
    <scope>NUCLEOTIDE SEQUENCE [LARGE SCALE GENOMIC DNA]</scope>
    <source>
        <strain evidence="7 8">WS1830</strain>
    </source>
</reference>
<dbReference type="Proteomes" id="UP000481643">
    <property type="component" value="Unassembled WGS sequence"/>
</dbReference>
<dbReference type="AlphaFoldDB" id="A0A6L3YN39"/>
<dbReference type="GO" id="GO:0030170">
    <property type="term" value="F:pyridoxal phosphate binding"/>
    <property type="evidence" value="ECO:0007669"/>
    <property type="project" value="InterPro"/>
</dbReference>
<protein>
    <submittedName>
        <fullName evidence="7">Aspartate aminotransferase family protein</fullName>
    </submittedName>
</protein>
<dbReference type="FunFam" id="3.40.640.10:FF:000004">
    <property type="entry name" value="Acetylornithine aminotransferase"/>
    <property type="match status" value="1"/>
</dbReference>
<evidence type="ECO:0000256" key="6">
    <source>
        <dbReference type="RuleBase" id="RU003560"/>
    </source>
</evidence>
<dbReference type="NCBIfam" id="TIGR00707">
    <property type="entry name" value="argD"/>
    <property type="match status" value="1"/>
</dbReference>
<dbReference type="InterPro" id="IPR004636">
    <property type="entry name" value="AcOrn/SuccOrn_fam"/>
</dbReference>
<dbReference type="GO" id="GO:0042802">
    <property type="term" value="F:identical protein binding"/>
    <property type="evidence" value="ECO:0007669"/>
    <property type="project" value="TreeGrafter"/>
</dbReference>
<evidence type="ECO:0000256" key="5">
    <source>
        <dbReference type="ARBA" id="ARBA00022898"/>
    </source>
</evidence>
<evidence type="ECO:0000256" key="2">
    <source>
        <dbReference type="ARBA" id="ARBA00022571"/>
    </source>
</evidence>
<dbReference type="NCBIfam" id="NF002325">
    <property type="entry name" value="PRK01278.1"/>
    <property type="match status" value="1"/>
</dbReference>
<comment type="caution">
    <text evidence="7">The sequence shown here is derived from an EMBL/GenBank/DDBJ whole genome shotgun (WGS) entry which is preliminary data.</text>
</comment>
<keyword evidence="2" id="KW-0055">Arginine biosynthesis</keyword>
<dbReference type="PANTHER" id="PTHR11986">
    <property type="entry name" value="AMINOTRANSFERASE CLASS III"/>
    <property type="match status" value="1"/>
</dbReference>
<comment type="cofactor">
    <cofactor evidence="1">
        <name>pyridoxal 5'-phosphate</name>
        <dbReference type="ChEBI" id="CHEBI:597326"/>
    </cofactor>
</comment>
<proteinExistence type="inferred from homology"/>
<dbReference type="EMBL" id="WBVX01000013">
    <property type="protein sequence ID" value="KAB2684361.1"/>
    <property type="molecule type" value="Genomic_DNA"/>
</dbReference>
<sequence>MSDHLLPIFNRDSLSFEFGKGSWLYTALGERYLDFSSGIAVTALGHNHPHLVKSVRVQLNKLWHTSNLFRIPSGELLAARLASEGFADVVFFCNSGGEANEAAVKIARRFQASSGQPNRYRIISFRGAFHGRSLAMIAATGHEPYLEGFGPKADGFDQVSLGDWDALTKVISAETAAIMLEPVQGEGGLLVVDPVTLRRLRSICDEHGLLLILDEIQSGMGRTGKLFAYQWSGITPDIMTLAKGLGGGFPIGACLATRRASKGMLRGSHGTTFGGNPLAMAAGNAVLDIVLDPAFLPRAARMGEFLRARLERIVQRYPHLFLGRVGIGLLQGLRLRDEPNRFMDALIAERLLAVPARGNVVRFVPPLTVSQAEITVACEKISAACSHIDTRKCLNKQLAEATPKSPARTQTTAGQRL</sequence>
<keyword evidence="5 6" id="KW-0663">Pyridoxal phosphate</keyword>
<dbReference type="PIRSF" id="PIRSF000521">
    <property type="entry name" value="Transaminase_4ab_Lys_Orn"/>
    <property type="match status" value="1"/>
</dbReference>
<keyword evidence="3 7" id="KW-0032">Aminotransferase</keyword>